<evidence type="ECO:0008006" key="4">
    <source>
        <dbReference type="Google" id="ProtNLM"/>
    </source>
</evidence>
<evidence type="ECO:0000256" key="1">
    <source>
        <dbReference type="SAM" id="Phobius"/>
    </source>
</evidence>
<evidence type="ECO:0000313" key="2">
    <source>
        <dbReference type="EMBL" id="GAA3225876.1"/>
    </source>
</evidence>
<reference evidence="3" key="1">
    <citation type="journal article" date="2019" name="Int. J. Syst. Evol. Microbiol.">
        <title>The Global Catalogue of Microorganisms (GCM) 10K type strain sequencing project: providing services to taxonomists for standard genome sequencing and annotation.</title>
        <authorList>
            <consortium name="The Broad Institute Genomics Platform"/>
            <consortium name="The Broad Institute Genome Sequencing Center for Infectious Disease"/>
            <person name="Wu L."/>
            <person name="Ma J."/>
        </authorList>
    </citation>
    <scope>NUCLEOTIDE SEQUENCE [LARGE SCALE GENOMIC DNA]</scope>
    <source>
        <strain evidence="3">JCM 9377</strain>
    </source>
</reference>
<keyword evidence="1" id="KW-0472">Membrane</keyword>
<feature type="transmembrane region" description="Helical" evidence="1">
    <location>
        <begin position="109"/>
        <end position="129"/>
    </location>
</feature>
<keyword evidence="3" id="KW-1185">Reference proteome</keyword>
<proteinExistence type="predicted"/>
<feature type="transmembrane region" description="Helical" evidence="1">
    <location>
        <begin position="71"/>
        <end position="89"/>
    </location>
</feature>
<dbReference type="EMBL" id="BAAAUV010000015">
    <property type="protein sequence ID" value="GAA3225876.1"/>
    <property type="molecule type" value="Genomic_DNA"/>
</dbReference>
<comment type="caution">
    <text evidence="2">The sequence shown here is derived from an EMBL/GenBank/DDBJ whole genome shotgun (WGS) entry which is preliminary data.</text>
</comment>
<sequence length="136" mass="14093">MIGESLPGEHTARATDQTVRLLAAMSGTALLVSTLLPWADGANLSLVTVVGVAGMLAVYGAVLGTRRQRRVLLVPAAVLAWVAVGLWLARTGSRRLGEGEPFLPGDVLIGGWTALLGTVAVACAAVLSLRDSFRAF</sequence>
<feature type="transmembrane region" description="Helical" evidence="1">
    <location>
        <begin position="45"/>
        <end position="64"/>
    </location>
</feature>
<keyword evidence="1" id="KW-1133">Transmembrane helix</keyword>
<keyword evidence="1" id="KW-0812">Transmembrane</keyword>
<feature type="transmembrane region" description="Helical" evidence="1">
    <location>
        <begin position="21"/>
        <end position="39"/>
    </location>
</feature>
<name>A0ABP6QG83_9ACTN</name>
<protein>
    <recommendedName>
        <fullName evidence="4">SPW repeat-containing protein</fullName>
    </recommendedName>
</protein>
<dbReference type="Proteomes" id="UP001501237">
    <property type="component" value="Unassembled WGS sequence"/>
</dbReference>
<accession>A0ABP6QG83</accession>
<gene>
    <name evidence="2" type="ORF">GCM10010468_53820</name>
</gene>
<organism evidence="2 3">
    <name type="scientific">Actinocorallia longicatena</name>
    <dbReference type="NCBI Taxonomy" id="111803"/>
    <lineage>
        <taxon>Bacteria</taxon>
        <taxon>Bacillati</taxon>
        <taxon>Actinomycetota</taxon>
        <taxon>Actinomycetes</taxon>
        <taxon>Streptosporangiales</taxon>
        <taxon>Thermomonosporaceae</taxon>
        <taxon>Actinocorallia</taxon>
    </lineage>
</organism>
<evidence type="ECO:0000313" key="3">
    <source>
        <dbReference type="Proteomes" id="UP001501237"/>
    </source>
</evidence>